<reference evidence="3" key="1">
    <citation type="journal article" date="2014" name="Int. J. Syst. Evol. Microbiol.">
        <title>Complete genome sequence of Corynebacterium casei LMG S-19264T (=DSM 44701T), isolated from a smear-ripened cheese.</title>
        <authorList>
            <consortium name="US DOE Joint Genome Institute (JGI-PGF)"/>
            <person name="Walter F."/>
            <person name="Albersmeier A."/>
            <person name="Kalinowski J."/>
            <person name="Ruckert C."/>
        </authorList>
    </citation>
    <scope>NUCLEOTIDE SEQUENCE</scope>
    <source>
        <strain evidence="3">JCM 13919</strain>
    </source>
</reference>
<evidence type="ECO:0000256" key="1">
    <source>
        <dbReference type="SAM" id="Coils"/>
    </source>
</evidence>
<evidence type="ECO:0000313" key="3">
    <source>
        <dbReference type="EMBL" id="GGI88616.1"/>
    </source>
</evidence>
<proteinExistence type="predicted"/>
<evidence type="ECO:0000256" key="2">
    <source>
        <dbReference type="SAM" id="Phobius"/>
    </source>
</evidence>
<reference evidence="3" key="2">
    <citation type="submission" date="2020-09" db="EMBL/GenBank/DDBJ databases">
        <authorList>
            <person name="Sun Q."/>
            <person name="Ohkuma M."/>
        </authorList>
    </citation>
    <scope>NUCLEOTIDE SEQUENCE</scope>
    <source>
        <strain evidence="3">JCM 13919</strain>
    </source>
</reference>
<keyword evidence="2" id="KW-0812">Transmembrane</keyword>
<keyword evidence="4" id="KW-1185">Reference proteome</keyword>
<feature type="coiled-coil region" evidence="1">
    <location>
        <begin position="737"/>
        <end position="764"/>
    </location>
</feature>
<organism evidence="3 4">
    <name type="scientific">Legionella impletisoli</name>
    <dbReference type="NCBI Taxonomy" id="343510"/>
    <lineage>
        <taxon>Bacteria</taxon>
        <taxon>Pseudomonadati</taxon>
        <taxon>Pseudomonadota</taxon>
        <taxon>Gammaproteobacteria</taxon>
        <taxon>Legionellales</taxon>
        <taxon>Legionellaceae</taxon>
        <taxon>Legionella</taxon>
    </lineage>
</organism>
<evidence type="ECO:0000313" key="4">
    <source>
        <dbReference type="Proteomes" id="UP000630149"/>
    </source>
</evidence>
<name>A0A917JVR0_9GAMM</name>
<protein>
    <submittedName>
        <fullName evidence="3">Uncharacterized protein</fullName>
    </submittedName>
</protein>
<dbReference type="RefSeq" id="WP_131776359.1">
    <property type="nucleotide sequence ID" value="NZ_BMOB01000007.1"/>
</dbReference>
<gene>
    <name evidence="3" type="ORF">GCM10007966_16680</name>
</gene>
<feature type="transmembrane region" description="Helical" evidence="2">
    <location>
        <begin position="917"/>
        <end position="940"/>
    </location>
</feature>
<sequence>MKKSNSLNHIYALLAAEPTTKPNHYLFLLGTDTKFTPRPSPAGVKEYVRGETLSYMAQVAVTALEEVAEQGEKDSVLSYSSDSVDVLNGPTTFGAEVGQRVAQAVFLALRAVASGKTTLDISAHSRGAVEAILVIHELKRIENALKEHPEKSLYNILLETPCKLTKTAFRTFFQDTRDASGANVELRQKLQTRLSQVKINAFLIDPVPGDTRYGVPGFGWHDPRFYLELPCDKIQLILSRDERTNCFFPIIPTGIHPIVLPGHHGTASGNLYSQQYQEVPTTIASRDTYHVQELVICKLLQFFHHTSATEGFSLPHLPLDLHHSELDRVVCEFLCLSEDERAFYILNLYQKIQENNGAYAWFQTSSYPWLGLASMNGQRYVHLRSSDYSSMAAITPAMNGDIVNTEHATLVVKDVIHIPNIQEAEPHTIVLAINDALTKVIAEMINPTESPSPLKSLLTDPKNSELFFEALSNLVDSVGQKYLSNHLTPESRMQLLEVLKAPFKTLETGIEELGINEENLAILKRCQGILQTGVKNTIEAHYRNILAQAEKIDAQITLYIKYPDSSLVLAEFQQAIECDPAFTEFSNALVSSDEKSLETFQTLLKEEIARIDASDRTSEEKEDLTKRLVDSSSLLNQYQDAKGLSIEQYLQTIEELHDKAFALKMNLSDLNKLTGAQALALNPHHLDLYSTRLLMLAGKFLKEINYDLRRTPEGVSEAFYRRIKALAIALGAPSPEVMDLTTRIQELEEEKTALETQHASLTSLNEHELSEKRVIETERTDLQRQLAHEKTRTKTLCGRYEIQCGNLIHNKLLPLSEQYLLHLWHKAKAINSSLSETPDFNQPLLEISQDFSQETQENYTKIKNKFDAVYRMKCDLEIDEVNPSDRLQGFMAALSTHETSLKTHRDASWKQYAKACLAAIAIIFTGIIPGLIGFATYSLATGRSPLFFTQSKGQRFVDDCRQQLIPACN</sequence>
<dbReference type="EMBL" id="BMOB01000007">
    <property type="protein sequence ID" value="GGI88616.1"/>
    <property type="molecule type" value="Genomic_DNA"/>
</dbReference>
<dbReference type="Proteomes" id="UP000630149">
    <property type="component" value="Unassembled WGS sequence"/>
</dbReference>
<keyword evidence="2" id="KW-0472">Membrane</keyword>
<comment type="caution">
    <text evidence="3">The sequence shown here is derived from an EMBL/GenBank/DDBJ whole genome shotgun (WGS) entry which is preliminary data.</text>
</comment>
<accession>A0A917JVR0</accession>
<keyword evidence="2" id="KW-1133">Transmembrane helix</keyword>
<dbReference type="OrthoDB" id="5651329at2"/>
<dbReference type="AlphaFoldDB" id="A0A917JVR0"/>
<keyword evidence="1" id="KW-0175">Coiled coil</keyword>